<evidence type="ECO:0000313" key="22">
    <source>
        <dbReference type="Proteomes" id="UP000623542"/>
    </source>
</evidence>
<evidence type="ECO:0000256" key="11">
    <source>
        <dbReference type="ARBA" id="ARBA00022763"/>
    </source>
</evidence>
<dbReference type="PANTHER" id="PTHR16047:SF7">
    <property type="entry name" value="E3 UBIQUITIN-PROTEIN LIGASE RFWD3"/>
    <property type="match status" value="1"/>
</dbReference>
<dbReference type="InterPro" id="IPR056527">
    <property type="entry name" value="WD40_RFWD3"/>
</dbReference>
<dbReference type="Pfam" id="PF23419">
    <property type="entry name" value="WD40_RFWD3"/>
    <property type="match status" value="1"/>
</dbReference>
<reference evidence="21" key="1">
    <citation type="submission" date="2019-09" db="EMBL/GenBank/DDBJ databases">
        <title>Bird 10,000 Genomes (B10K) Project - Family phase.</title>
        <authorList>
            <person name="Zhang G."/>
        </authorList>
    </citation>
    <scope>NUCLEOTIDE SEQUENCE</scope>
    <source>
        <strain evidence="21">B10K-IZCAS-20218</strain>
        <tissue evidence="21">Blood</tissue>
    </source>
</reference>
<dbReference type="GO" id="GO:0008270">
    <property type="term" value="F:zinc ion binding"/>
    <property type="evidence" value="ECO:0007669"/>
    <property type="project" value="UniProtKB-KW"/>
</dbReference>
<evidence type="ECO:0000256" key="17">
    <source>
        <dbReference type="PROSITE-ProRule" id="PRU00175"/>
    </source>
</evidence>
<keyword evidence="9" id="KW-0479">Metal-binding</keyword>
<evidence type="ECO:0000256" key="15">
    <source>
        <dbReference type="ARBA" id="ARBA00023204"/>
    </source>
</evidence>
<dbReference type="SMART" id="SM00320">
    <property type="entry name" value="WD40"/>
    <property type="match status" value="2"/>
</dbReference>
<dbReference type="InterPro" id="IPR015943">
    <property type="entry name" value="WD40/YVTN_repeat-like_dom_sf"/>
</dbReference>
<dbReference type="EMBL" id="WBNG01000295">
    <property type="protein sequence ID" value="NXD25133.1"/>
    <property type="molecule type" value="Genomic_DNA"/>
</dbReference>
<evidence type="ECO:0000256" key="12">
    <source>
        <dbReference type="ARBA" id="ARBA00022771"/>
    </source>
</evidence>
<dbReference type="Proteomes" id="UP000623542">
    <property type="component" value="Unassembled WGS sequence"/>
</dbReference>
<dbReference type="GO" id="GO:0016605">
    <property type="term" value="C:PML body"/>
    <property type="evidence" value="ECO:0007669"/>
    <property type="project" value="UniProtKB-SubCell"/>
</dbReference>
<protein>
    <recommendedName>
        <fullName evidence="5">RING-type E3 ubiquitin transferase</fullName>
        <ecNumber evidence="5">2.3.2.27</ecNumber>
    </recommendedName>
</protein>
<keyword evidence="6" id="KW-0963">Cytoplasm</keyword>
<evidence type="ECO:0000259" key="20">
    <source>
        <dbReference type="PROSITE" id="PS50089"/>
    </source>
</evidence>
<keyword evidence="22" id="KW-1185">Reference proteome</keyword>
<comment type="pathway">
    <text evidence="4">Protein modification; protein ubiquitination.</text>
</comment>
<proteinExistence type="predicted"/>
<keyword evidence="13" id="KW-0833">Ubl conjugation pathway</keyword>
<evidence type="ECO:0000256" key="19">
    <source>
        <dbReference type="SAM" id="MobiDB-lite"/>
    </source>
</evidence>
<dbReference type="SMART" id="SM00184">
    <property type="entry name" value="RING"/>
    <property type="match status" value="1"/>
</dbReference>
<dbReference type="SUPFAM" id="SSF50978">
    <property type="entry name" value="WD40 repeat-like"/>
    <property type="match status" value="1"/>
</dbReference>
<evidence type="ECO:0000256" key="18">
    <source>
        <dbReference type="SAM" id="Coils"/>
    </source>
</evidence>
<keyword evidence="8" id="KW-0808">Transferase</keyword>
<accession>A0A851UBM4</accession>
<feature type="region of interest" description="Disordered" evidence="19">
    <location>
        <begin position="155"/>
        <end position="254"/>
    </location>
</feature>
<evidence type="ECO:0000256" key="5">
    <source>
        <dbReference type="ARBA" id="ARBA00012483"/>
    </source>
</evidence>
<dbReference type="SUPFAM" id="SSF57850">
    <property type="entry name" value="RING/U-box"/>
    <property type="match status" value="1"/>
</dbReference>
<keyword evidence="21" id="KW-0436">Ligase</keyword>
<sequence>MAQEEMEVDLQPVAGYSVDTLQMLASGPSGHTALSSHGAVFEEGAGSAAALPADGAPVTPSAGTGEAAAEPDLQTGAATAPSGLQRLQAAFELHQEPVPQLAQRPRVRRARRQPRIGGSQRTINARAALDHYFQLSRTLEPSAGPVPHLELPHIARDTQEQRPEDVIEVNDSDSSTSEEEEEEEAAPLLPSAQETPSAASSGVSSQVQAEPPQGLSQTSAEHVNREDEAEVQQKQTTPQKQVEPSVLDAPRDEEEGDTCAICFEQWTNAGEHRLCALRCGHLFGYTCIERWLKGQAGKCPQCNKKAKRSDIVVLYARTLKALDTSEQERMRSSLEKEQMLRRQAELESAQSRLQLQVLTDECSKLRKQVQELKTLVAQYNVSTLQQPGSSRTCLAGSLPSSQSQRKYHLEKVFLVSQSGHCRVMAYCDSLSCLVVSQPSPQSTFIPGCGVKMISLANLKSSQYIPIHSKQIRGLAFGTRADGLLLSAALDNTLKLTSLATNTVVQTYNAGRPVWSCCWCLDDTNYIYAGLVNGSIMIYDLRDTNSHVQELVPQKSRCPMVSLSYLPRMASAALPYGGILAGTLEGACFWEQKAGNSYRPHHLPLEPGGCIDLQTEINTRHCLATYRPGKNNPCVRCVMMELTCTPLTEGSEDVVCSSNPVQTFSAGPTCKLLTKNAIFQSPEDDGSVFVCAGDEASNSALLWDAGSGSLLQKLTADLPVLDICPLEVNQSHLLATLTEKMVNIYKWQ</sequence>
<evidence type="ECO:0000256" key="1">
    <source>
        <dbReference type="ARBA" id="ARBA00000900"/>
    </source>
</evidence>
<dbReference type="GO" id="GO:0005737">
    <property type="term" value="C:cytoplasm"/>
    <property type="evidence" value="ECO:0007669"/>
    <property type="project" value="UniProtKB-SubCell"/>
</dbReference>
<feature type="coiled-coil region" evidence="18">
    <location>
        <begin position="341"/>
        <end position="375"/>
    </location>
</feature>
<dbReference type="EC" id="2.3.2.27" evidence="5"/>
<dbReference type="GO" id="GO:0061630">
    <property type="term" value="F:ubiquitin protein ligase activity"/>
    <property type="evidence" value="ECO:0007669"/>
    <property type="project" value="UniProtKB-EC"/>
</dbReference>
<keyword evidence="15" id="KW-0234">DNA repair</keyword>
<feature type="non-terminal residue" evidence="21">
    <location>
        <position position="1"/>
    </location>
</feature>
<feature type="region of interest" description="Disordered" evidence="19">
    <location>
        <begin position="95"/>
        <end position="123"/>
    </location>
</feature>
<dbReference type="Pfam" id="PF13639">
    <property type="entry name" value="zf-RING_2"/>
    <property type="match status" value="1"/>
</dbReference>
<dbReference type="OrthoDB" id="5600418at2759"/>
<comment type="catalytic activity">
    <reaction evidence="1">
        <text>S-ubiquitinyl-[E2 ubiquitin-conjugating enzyme]-L-cysteine + [acceptor protein]-L-lysine = [E2 ubiquitin-conjugating enzyme]-L-cysteine + N(6)-ubiquitinyl-[acceptor protein]-L-lysine.</text>
        <dbReference type="EC" id="2.3.2.27"/>
    </reaction>
</comment>
<comment type="subcellular location">
    <subcellularLocation>
        <location evidence="3">Cytoplasm</location>
    </subcellularLocation>
    <subcellularLocation>
        <location evidence="2">Nucleus</location>
        <location evidence="2">PML body</location>
    </subcellularLocation>
</comment>
<dbReference type="GO" id="GO:0016567">
    <property type="term" value="P:protein ubiquitination"/>
    <property type="evidence" value="ECO:0007669"/>
    <property type="project" value="InterPro"/>
</dbReference>
<keyword evidence="7" id="KW-0853">WD repeat</keyword>
<dbReference type="GO" id="GO:0036297">
    <property type="term" value="P:interstrand cross-link repair"/>
    <property type="evidence" value="ECO:0007669"/>
    <property type="project" value="InterPro"/>
</dbReference>
<feature type="compositionally biased region" description="Basic and acidic residues" evidence="19">
    <location>
        <begin position="155"/>
        <end position="165"/>
    </location>
</feature>
<evidence type="ECO:0000256" key="10">
    <source>
        <dbReference type="ARBA" id="ARBA00022737"/>
    </source>
</evidence>
<keyword evidence="18" id="KW-0175">Coiled coil</keyword>
<feature type="compositionally biased region" description="Low complexity" evidence="19">
    <location>
        <begin position="232"/>
        <end position="244"/>
    </location>
</feature>
<evidence type="ECO:0000256" key="3">
    <source>
        <dbReference type="ARBA" id="ARBA00004496"/>
    </source>
</evidence>
<comment type="caution">
    <text evidence="21">The sequence shown here is derived from an EMBL/GenBank/DDBJ whole genome shotgun (WGS) entry which is preliminary data.</text>
</comment>
<dbReference type="AlphaFoldDB" id="A0A851UBM4"/>
<keyword evidence="10" id="KW-0677">Repeat</keyword>
<keyword evidence="14" id="KW-0862">Zinc</keyword>
<name>A0A851UBM4_9PASS</name>
<keyword evidence="16" id="KW-0539">Nucleus</keyword>
<keyword evidence="12 17" id="KW-0863">Zinc-finger</keyword>
<feature type="domain" description="RING-type" evidence="20">
    <location>
        <begin position="259"/>
        <end position="303"/>
    </location>
</feature>
<dbReference type="InterPro" id="IPR036322">
    <property type="entry name" value="WD40_repeat_dom_sf"/>
</dbReference>
<dbReference type="InterPro" id="IPR037381">
    <property type="entry name" value="RFWD3"/>
</dbReference>
<dbReference type="InterPro" id="IPR013083">
    <property type="entry name" value="Znf_RING/FYVE/PHD"/>
</dbReference>
<dbReference type="InterPro" id="IPR001841">
    <property type="entry name" value="Znf_RING"/>
</dbReference>
<dbReference type="PANTHER" id="PTHR16047">
    <property type="entry name" value="RFWD3 PROTEIN"/>
    <property type="match status" value="1"/>
</dbReference>
<evidence type="ECO:0000256" key="4">
    <source>
        <dbReference type="ARBA" id="ARBA00004906"/>
    </source>
</evidence>
<keyword evidence="11" id="KW-0227">DNA damage</keyword>
<evidence type="ECO:0000256" key="9">
    <source>
        <dbReference type="ARBA" id="ARBA00022723"/>
    </source>
</evidence>
<organism evidence="21 22">
    <name type="scientific">Elachura formosa</name>
    <name type="common">spotted wren-babbler</name>
    <dbReference type="NCBI Taxonomy" id="1463973"/>
    <lineage>
        <taxon>Eukaryota</taxon>
        <taxon>Metazoa</taxon>
        <taxon>Chordata</taxon>
        <taxon>Craniata</taxon>
        <taxon>Vertebrata</taxon>
        <taxon>Euteleostomi</taxon>
        <taxon>Archelosauria</taxon>
        <taxon>Archosauria</taxon>
        <taxon>Dinosauria</taxon>
        <taxon>Saurischia</taxon>
        <taxon>Theropoda</taxon>
        <taxon>Coelurosauria</taxon>
        <taxon>Aves</taxon>
        <taxon>Neognathae</taxon>
        <taxon>Neoaves</taxon>
        <taxon>Telluraves</taxon>
        <taxon>Australaves</taxon>
        <taxon>Passeriformes</taxon>
        <taxon>Elachuridae</taxon>
        <taxon>Elachura</taxon>
    </lineage>
</organism>
<feature type="non-terminal residue" evidence="21">
    <location>
        <position position="747"/>
    </location>
</feature>
<feature type="compositionally biased region" description="Basic residues" evidence="19">
    <location>
        <begin position="105"/>
        <end position="114"/>
    </location>
</feature>
<dbReference type="Gene3D" id="3.30.40.10">
    <property type="entry name" value="Zinc/RING finger domain, C3HC4 (zinc finger)"/>
    <property type="match status" value="1"/>
</dbReference>
<feature type="compositionally biased region" description="Low complexity" evidence="19">
    <location>
        <begin position="197"/>
        <end position="209"/>
    </location>
</feature>
<dbReference type="PROSITE" id="PS50089">
    <property type="entry name" value="ZF_RING_2"/>
    <property type="match status" value="1"/>
</dbReference>
<dbReference type="Gene3D" id="2.130.10.10">
    <property type="entry name" value="YVTN repeat-like/Quinoprotein amine dehydrogenase"/>
    <property type="match status" value="1"/>
</dbReference>
<evidence type="ECO:0000256" key="2">
    <source>
        <dbReference type="ARBA" id="ARBA00004322"/>
    </source>
</evidence>
<dbReference type="GO" id="GO:0016874">
    <property type="term" value="F:ligase activity"/>
    <property type="evidence" value="ECO:0007669"/>
    <property type="project" value="UniProtKB-KW"/>
</dbReference>
<evidence type="ECO:0000256" key="8">
    <source>
        <dbReference type="ARBA" id="ARBA00022679"/>
    </source>
</evidence>
<evidence type="ECO:0000313" key="21">
    <source>
        <dbReference type="EMBL" id="NXD25133.1"/>
    </source>
</evidence>
<evidence type="ECO:0000256" key="13">
    <source>
        <dbReference type="ARBA" id="ARBA00022786"/>
    </source>
</evidence>
<gene>
    <name evidence="21" type="primary">Rfwd3</name>
    <name evidence="21" type="ORF">ELAFOR_R09012</name>
</gene>
<evidence type="ECO:0000256" key="7">
    <source>
        <dbReference type="ARBA" id="ARBA00022574"/>
    </source>
</evidence>
<evidence type="ECO:0000256" key="14">
    <source>
        <dbReference type="ARBA" id="ARBA00022833"/>
    </source>
</evidence>
<dbReference type="CDD" id="cd16450">
    <property type="entry name" value="mRING-C3HGC3_RFWD3"/>
    <property type="match status" value="1"/>
</dbReference>
<evidence type="ECO:0000256" key="6">
    <source>
        <dbReference type="ARBA" id="ARBA00022490"/>
    </source>
</evidence>
<evidence type="ECO:0000256" key="16">
    <source>
        <dbReference type="ARBA" id="ARBA00023242"/>
    </source>
</evidence>
<feature type="compositionally biased region" description="Acidic residues" evidence="19">
    <location>
        <begin position="166"/>
        <end position="185"/>
    </location>
</feature>
<dbReference type="InterPro" id="IPR001680">
    <property type="entry name" value="WD40_rpt"/>
</dbReference>